<feature type="domain" description="VWFA" evidence="1">
    <location>
        <begin position="253"/>
        <end position="429"/>
    </location>
</feature>
<gene>
    <name evidence="2" type="ORF">FUA23_20860</name>
</gene>
<dbReference type="Gene3D" id="2.170.130.10">
    <property type="entry name" value="TonB-dependent receptor, plug domain"/>
    <property type="match status" value="1"/>
</dbReference>
<accession>A0A5C7F3L5</accession>
<dbReference type="EMBL" id="VOXD01000049">
    <property type="protein sequence ID" value="TXF85222.1"/>
    <property type="molecule type" value="Genomic_DNA"/>
</dbReference>
<protein>
    <submittedName>
        <fullName evidence="2">DUF3520 domain-containing protein</fullName>
    </submittedName>
</protein>
<dbReference type="CDD" id="cd01465">
    <property type="entry name" value="vWA_subgroup"/>
    <property type="match status" value="1"/>
</dbReference>
<dbReference type="AlphaFoldDB" id="A0A5C7F3L5"/>
<dbReference type="SUPFAM" id="SSF53300">
    <property type="entry name" value="vWA-like"/>
    <property type="match status" value="1"/>
</dbReference>
<organism evidence="2 3">
    <name type="scientific">Neolewinella aurantiaca</name>
    <dbReference type="NCBI Taxonomy" id="2602767"/>
    <lineage>
        <taxon>Bacteria</taxon>
        <taxon>Pseudomonadati</taxon>
        <taxon>Bacteroidota</taxon>
        <taxon>Saprospiria</taxon>
        <taxon>Saprospirales</taxon>
        <taxon>Lewinellaceae</taxon>
        <taxon>Neolewinella</taxon>
    </lineage>
</organism>
<comment type="caution">
    <text evidence="2">The sequence shown here is derived from an EMBL/GenBank/DDBJ whole genome shotgun (WGS) entry which is preliminary data.</text>
</comment>
<dbReference type="PROSITE" id="PS50234">
    <property type="entry name" value="VWFA"/>
    <property type="match status" value="1"/>
</dbReference>
<dbReference type="InterPro" id="IPR022156">
    <property type="entry name" value="Uncharacterised_YfbK_N"/>
</dbReference>
<keyword evidence="3" id="KW-1185">Reference proteome</keyword>
<proteinExistence type="predicted"/>
<sequence>MTTDLDGKFLACGLPKRKQVDLQIDYTGCATLKVVGVLVGDKSVELEIERGGVLLEEIVVKEFKKPLIEQDNTTSGQRMTSEDVRNLPKRNVSQISGIAAGASPAPANRMASMRGSRANAKQYYVDGVSVGATAGSQMPSPDPEVNEQYNGIAENGFKSTKEEQISTISTDVDRAAYANVRRFLNSGQLPPADAVRSEEMINYFKYEDPNPETKDDVALRTEFMTCPWNPQNQLLRVSAKTMPIATADIPASNLVFLLDVSGSMSSTNKLPLVKESLKLLTQSLRQEDKVSIVVYAGAAGLVLPATSDPGAIIAALDELNSGGSTAGGAGIELAYKTAAENFIEGGNNRIILATDGDFNVGVRNQDALVKLIEQKRETGIYLTVLGFGTGNYQEGTMQLLADKGNGNHGYIDSPAEARKVLVEEFGGTLYTVAKDVKLQLEFNEKAIASYRLIGYENRLLNTEDFDDDTKDAAEMGAGHSVTVLYELIPARGFKKADAMADLRLRFKPNTGGPSQKISEPVATDYTPEEMISNDLLWSAAVAEFAMLLRGSEHKGEATWTHCLEMAKKAQGEDANGYRAEMIGLIKTAQEIDGEARR</sequence>
<dbReference type="InterPro" id="IPR021908">
    <property type="entry name" value="YfbK_C"/>
</dbReference>
<dbReference type="PANTHER" id="PTHR10579:SF43">
    <property type="entry name" value="ZINC FINGER (C3HC4-TYPE RING FINGER) FAMILY PROTEIN"/>
    <property type="match status" value="1"/>
</dbReference>
<dbReference type="SMART" id="SM00327">
    <property type="entry name" value="VWA"/>
    <property type="match status" value="1"/>
</dbReference>
<dbReference type="Pfam" id="PF13519">
    <property type="entry name" value="VWA_2"/>
    <property type="match status" value="1"/>
</dbReference>
<dbReference type="Gene3D" id="3.40.50.410">
    <property type="entry name" value="von Willebrand factor, type A domain"/>
    <property type="match status" value="1"/>
</dbReference>
<name>A0A5C7F3L5_9BACT</name>
<dbReference type="InterPro" id="IPR037066">
    <property type="entry name" value="Plug_dom_sf"/>
</dbReference>
<dbReference type="InterPro" id="IPR002035">
    <property type="entry name" value="VWF_A"/>
</dbReference>
<dbReference type="Pfam" id="PF12450">
    <property type="entry name" value="vWF_A"/>
    <property type="match status" value="1"/>
</dbReference>
<evidence type="ECO:0000313" key="3">
    <source>
        <dbReference type="Proteomes" id="UP000321907"/>
    </source>
</evidence>
<dbReference type="InterPro" id="IPR051266">
    <property type="entry name" value="CLCR"/>
</dbReference>
<evidence type="ECO:0000313" key="2">
    <source>
        <dbReference type="EMBL" id="TXF85222.1"/>
    </source>
</evidence>
<dbReference type="PANTHER" id="PTHR10579">
    <property type="entry name" value="CALCIUM-ACTIVATED CHLORIDE CHANNEL REGULATOR"/>
    <property type="match status" value="1"/>
</dbReference>
<dbReference type="InterPro" id="IPR036465">
    <property type="entry name" value="vWFA_dom_sf"/>
</dbReference>
<dbReference type="Proteomes" id="UP000321907">
    <property type="component" value="Unassembled WGS sequence"/>
</dbReference>
<reference evidence="2 3" key="1">
    <citation type="submission" date="2019-08" db="EMBL/GenBank/DDBJ databases">
        <title>Lewinella sp. strain SSH13 Genome sequencing and assembly.</title>
        <authorList>
            <person name="Kim I."/>
        </authorList>
    </citation>
    <scope>NUCLEOTIDE SEQUENCE [LARGE SCALE GENOMIC DNA]</scope>
    <source>
        <strain evidence="2 3">SSH13</strain>
    </source>
</reference>
<dbReference type="SUPFAM" id="SSF56935">
    <property type="entry name" value="Porins"/>
    <property type="match status" value="1"/>
</dbReference>
<dbReference type="OrthoDB" id="9805121at2"/>
<dbReference type="Pfam" id="PF12034">
    <property type="entry name" value="YfbK_C"/>
    <property type="match status" value="1"/>
</dbReference>
<evidence type="ECO:0000259" key="1">
    <source>
        <dbReference type="PROSITE" id="PS50234"/>
    </source>
</evidence>